<dbReference type="OrthoDB" id="1684418at2"/>
<proteinExistence type="predicted"/>
<organism evidence="1 2">
    <name type="scientific">Paraburkholderia susongensis</name>
    <dbReference type="NCBI Taxonomy" id="1515439"/>
    <lineage>
        <taxon>Bacteria</taxon>
        <taxon>Pseudomonadati</taxon>
        <taxon>Pseudomonadota</taxon>
        <taxon>Betaproteobacteria</taxon>
        <taxon>Burkholderiales</taxon>
        <taxon>Burkholderiaceae</taxon>
        <taxon>Paraburkholderia</taxon>
    </lineage>
</organism>
<evidence type="ECO:0000313" key="2">
    <source>
        <dbReference type="Proteomes" id="UP000193228"/>
    </source>
</evidence>
<dbReference type="AlphaFoldDB" id="A0A1X7KP59"/>
<name>A0A1X7KP59_9BURK</name>
<sequence>MSQERDCNTCANHVQGRSLDDIPSICWVCTSSETRGGEVLPQWKAIDASSLRGTNPTVAITDEVTALDRQVGGAHYKGLKIQPMEYSIANGLNACAHTAIKYITRKKGDKAKRLEDLDKAIHSIELYKQFILDGVLED</sequence>
<dbReference type="EMBL" id="FXAT01000004">
    <property type="protein sequence ID" value="SMG43348.1"/>
    <property type="molecule type" value="Genomic_DNA"/>
</dbReference>
<gene>
    <name evidence="1" type="ORF">SAMN06265784_104152</name>
</gene>
<evidence type="ECO:0008006" key="3">
    <source>
        <dbReference type="Google" id="ProtNLM"/>
    </source>
</evidence>
<dbReference type="STRING" id="1515439.SAMN06265784_104152"/>
<dbReference type="RefSeq" id="WP_143808933.1">
    <property type="nucleotide sequence ID" value="NZ_FXAT01000004.1"/>
</dbReference>
<keyword evidence="2" id="KW-1185">Reference proteome</keyword>
<evidence type="ECO:0000313" key="1">
    <source>
        <dbReference type="EMBL" id="SMG43348.1"/>
    </source>
</evidence>
<dbReference type="Proteomes" id="UP000193228">
    <property type="component" value="Unassembled WGS sequence"/>
</dbReference>
<accession>A0A1X7KP59</accession>
<protein>
    <recommendedName>
        <fullName evidence="3">Protein of unknwon function</fullName>
    </recommendedName>
</protein>
<reference evidence="2" key="1">
    <citation type="submission" date="2017-04" db="EMBL/GenBank/DDBJ databases">
        <authorList>
            <person name="Varghese N."/>
            <person name="Submissions S."/>
        </authorList>
    </citation>
    <scope>NUCLEOTIDE SEQUENCE [LARGE SCALE GENOMIC DNA]</scope>
    <source>
        <strain evidence="2">LMG 29540</strain>
    </source>
</reference>